<protein>
    <recommendedName>
        <fullName evidence="9">Cytochrome P450</fullName>
    </recommendedName>
</protein>
<reference evidence="7" key="1">
    <citation type="submission" date="2024-01" db="EMBL/GenBank/DDBJ databases">
        <authorList>
            <person name="Webb A."/>
        </authorList>
    </citation>
    <scope>NUCLEOTIDE SEQUENCE</scope>
    <source>
        <strain evidence="7">Pm1</strain>
    </source>
</reference>
<dbReference type="GO" id="GO:0016705">
    <property type="term" value="F:oxidoreductase activity, acting on paired donors, with incorporation or reduction of molecular oxygen"/>
    <property type="evidence" value="ECO:0007669"/>
    <property type="project" value="InterPro"/>
</dbReference>
<evidence type="ECO:0000256" key="2">
    <source>
        <dbReference type="ARBA" id="ARBA00022723"/>
    </source>
</evidence>
<dbReference type="InterPro" id="IPR002401">
    <property type="entry name" value="Cyt_P450_E_grp-I"/>
</dbReference>
<evidence type="ECO:0000256" key="5">
    <source>
        <dbReference type="PIRSR" id="PIRSR602401-1"/>
    </source>
</evidence>
<comment type="similarity">
    <text evidence="1 6">Belongs to the cytochrome P450 family.</text>
</comment>
<evidence type="ECO:0000313" key="7">
    <source>
        <dbReference type="EMBL" id="CAK7894682.1"/>
    </source>
</evidence>
<dbReference type="SUPFAM" id="SSF48264">
    <property type="entry name" value="Cytochrome P450"/>
    <property type="match status" value="1"/>
</dbReference>
<dbReference type="Gene3D" id="1.10.630.10">
    <property type="entry name" value="Cytochrome P450"/>
    <property type="match status" value="1"/>
</dbReference>
<dbReference type="InterPro" id="IPR036396">
    <property type="entry name" value="Cyt_P450_sf"/>
</dbReference>
<evidence type="ECO:0000256" key="4">
    <source>
        <dbReference type="ARBA" id="ARBA00023004"/>
    </source>
</evidence>
<name>A0AAV1T3K3_9STRA</name>
<evidence type="ECO:0000313" key="8">
    <source>
        <dbReference type="Proteomes" id="UP001162060"/>
    </source>
</evidence>
<dbReference type="CDD" id="cd11064">
    <property type="entry name" value="CYP86A"/>
    <property type="match status" value="1"/>
</dbReference>
<keyword evidence="3 6" id="KW-0560">Oxidoreductase</keyword>
<dbReference type="AlphaFoldDB" id="A0AAV1T3K3"/>
<proteinExistence type="inferred from homology"/>
<dbReference type="PRINTS" id="PR00463">
    <property type="entry name" value="EP450I"/>
</dbReference>
<keyword evidence="6" id="KW-0503">Monooxygenase</keyword>
<dbReference type="PROSITE" id="PS00086">
    <property type="entry name" value="CYTOCHROME_P450"/>
    <property type="match status" value="1"/>
</dbReference>
<dbReference type="InterPro" id="IPR017972">
    <property type="entry name" value="Cyt_P450_CS"/>
</dbReference>
<dbReference type="GO" id="GO:0020037">
    <property type="term" value="F:heme binding"/>
    <property type="evidence" value="ECO:0007669"/>
    <property type="project" value="InterPro"/>
</dbReference>
<dbReference type="PANTHER" id="PTHR24296">
    <property type="entry name" value="CYTOCHROME P450"/>
    <property type="match status" value="1"/>
</dbReference>
<dbReference type="GO" id="GO:0005506">
    <property type="term" value="F:iron ion binding"/>
    <property type="evidence" value="ECO:0007669"/>
    <property type="project" value="InterPro"/>
</dbReference>
<keyword evidence="5 6" id="KW-0349">Heme</keyword>
<dbReference type="Proteomes" id="UP001162060">
    <property type="component" value="Unassembled WGS sequence"/>
</dbReference>
<dbReference type="GO" id="GO:0006629">
    <property type="term" value="P:lipid metabolic process"/>
    <property type="evidence" value="ECO:0007669"/>
    <property type="project" value="UniProtKB-ARBA"/>
</dbReference>
<dbReference type="Pfam" id="PF00067">
    <property type="entry name" value="p450"/>
    <property type="match status" value="1"/>
</dbReference>
<evidence type="ECO:0000256" key="3">
    <source>
        <dbReference type="ARBA" id="ARBA00023002"/>
    </source>
</evidence>
<dbReference type="PRINTS" id="PR00385">
    <property type="entry name" value="P450"/>
</dbReference>
<evidence type="ECO:0000256" key="6">
    <source>
        <dbReference type="RuleBase" id="RU000461"/>
    </source>
</evidence>
<feature type="binding site" description="axial binding residue" evidence="5">
    <location>
        <position position="497"/>
    </location>
    <ligand>
        <name>heme</name>
        <dbReference type="ChEBI" id="CHEBI:30413"/>
    </ligand>
    <ligandPart>
        <name>Fe</name>
        <dbReference type="ChEBI" id="CHEBI:18248"/>
    </ligandPart>
</feature>
<organism evidence="7 8">
    <name type="scientific">Peronospora matthiolae</name>
    <dbReference type="NCBI Taxonomy" id="2874970"/>
    <lineage>
        <taxon>Eukaryota</taxon>
        <taxon>Sar</taxon>
        <taxon>Stramenopiles</taxon>
        <taxon>Oomycota</taxon>
        <taxon>Peronosporomycetes</taxon>
        <taxon>Peronosporales</taxon>
        <taxon>Peronosporaceae</taxon>
        <taxon>Peronospora</taxon>
    </lineage>
</organism>
<dbReference type="InterPro" id="IPR001128">
    <property type="entry name" value="Cyt_P450"/>
</dbReference>
<dbReference type="GO" id="GO:0004497">
    <property type="term" value="F:monooxygenase activity"/>
    <property type="evidence" value="ECO:0007669"/>
    <property type="project" value="UniProtKB-KW"/>
</dbReference>
<comment type="caution">
    <text evidence="7">The sequence shown here is derived from an EMBL/GenBank/DDBJ whole genome shotgun (WGS) entry which is preliminary data.</text>
</comment>
<gene>
    <name evidence="7" type="ORF">PM001_LOCUS858</name>
</gene>
<dbReference type="EMBL" id="CAKLBY020000004">
    <property type="protein sequence ID" value="CAK7894682.1"/>
    <property type="molecule type" value="Genomic_DNA"/>
</dbReference>
<evidence type="ECO:0000256" key="1">
    <source>
        <dbReference type="ARBA" id="ARBA00010617"/>
    </source>
</evidence>
<evidence type="ECO:0008006" key="9">
    <source>
        <dbReference type="Google" id="ProtNLM"/>
    </source>
</evidence>
<sequence length="561" mass="62931">MRLRQWWHLNSRAGAPVRSAGLVLLAGAAVVAVYVSSRSTPVQLPCNSEDHDDKDEEDKDLVRIQPQEVPYLPSKVPLLGNMLALASNAHCFHDWMAAQCIAHNGRFRLYLPGQSDMLVTAVPEHYEHVVKTQFHHFSKGQQQYDMFVDLMGHSVLLIEGERWRYHRRLLLRLLSARALRDHMTPLIQRHTLLLQQVLMKAASTNQPVDLYMLMHRFTFKAFAEMVFNNSLEGIDSEHEHPFEQAFDAAQSIVAGRLQQPVWLWKLQRWLNIGQERKLREHLKLIDAFIMDIISVAIKKQHERQQDLQAGHPIGKTDPDLVSIVLECIAQDGDMVSPVDVRNIAVAALGAGRDTSADTMSWLLHTLTQHPQVETQLRAEVLNKVPTLALDASYVPTMDDVQGLVYLEATIQELLRLHTPVPFTMRECTRDTVFPDGTFVSKGTTVGMCHFGTARRTEVWGPDATEFKPERFIDPETGKLRHLPAAKLNAFSGGQRACVGKALAMLEMKIVIATLVARFHLVPVPGQNVQYAMGITIGMRTSLMMNIEAVAANQTGPDAAAA</sequence>
<comment type="cofactor">
    <cofactor evidence="5">
        <name>heme</name>
        <dbReference type="ChEBI" id="CHEBI:30413"/>
    </cofactor>
</comment>
<accession>A0AAV1T3K3</accession>
<keyword evidence="4 5" id="KW-0408">Iron</keyword>
<keyword evidence="2 5" id="KW-0479">Metal-binding</keyword>